<accession>A0ABR1CCI9</accession>
<proteinExistence type="predicted"/>
<keyword evidence="1" id="KW-0732">Signal</keyword>
<evidence type="ECO:0008006" key="4">
    <source>
        <dbReference type="Google" id="ProtNLM"/>
    </source>
</evidence>
<evidence type="ECO:0000256" key="1">
    <source>
        <dbReference type="SAM" id="SignalP"/>
    </source>
</evidence>
<gene>
    <name evidence="2" type="primary">Necator_chrII.g6328</name>
    <name evidence="2" type="ORF">RB195_018535</name>
</gene>
<comment type="caution">
    <text evidence="2">The sequence shown here is derived from an EMBL/GenBank/DDBJ whole genome shotgun (WGS) entry which is preliminary data.</text>
</comment>
<evidence type="ECO:0000313" key="2">
    <source>
        <dbReference type="EMBL" id="KAK6735383.1"/>
    </source>
</evidence>
<feature type="signal peptide" evidence="1">
    <location>
        <begin position="1"/>
        <end position="17"/>
    </location>
</feature>
<organism evidence="2 3">
    <name type="scientific">Necator americanus</name>
    <name type="common">Human hookworm</name>
    <dbReference type="NCBI Taxonomy" id="51031"/>
    <lineage>
        <taxon>Eukaryota</taxon>
        <taxon>Metazoa</taxon>
        <taxon>Ecdysozoa</taxon>
        <taxon>Nematoda</taxon>
        <taxon>Chromadorea</taxon>
        <taxon>Rhabditida</taxon>
        <taxon>Rhabditina</taxon>
        <taxon>Rhabditomorpha</taxon>
        <taxon>Strongyloidea</taxon>
        <taxon>Ancylostomatidae</taxon>
        <taxon>Bunostominae</taxon>
        <taxon>Necator</taxon>
    </lineage>
</organism>
<sequence length="156" mass="17365">MTSYLILLSCIIKSSMAASDARETRKTTRDRISSSKINPQHICCSHDSECVFIKFSLLSVYFPNLSKRAAFWCSCISDCARSGTLELAIKIKPRFSLAPLISVFRVELALVPFQSLSLAPALVQPLTRLHPASSRFDKSISFVRIIVDGSLRINLL</sequence>
<name>A0ABR1CCI9_NECAM</name>
<feature type="chain" id="PRO_5046814039" description="Secreted protein" evidence="1">
    <location>
        <begin position="18"/>
        <end position="156"/>
    </location>
</feature>
<reference evidence="2 3" key="1">
    <citation type="submission" date="2023-08" db="EMBL/GenBank/DDBJ databases">
        <title>A Necator americanus chromosomal reference genome.</title>
        <authorList>
            <person name="Ilik V."/>
            <person name="Petrzelkova K.J."/>
            <person name="Pardy F."/>
            <person name="Fuh T."/>
            <person name="Niatou-Singa F.S."/>
            <person name="Gouil Q."/>
            <person name="Baker L."/>
            <person name="Ritchie M.E."/>
            <person name="Jex A.R."/>
            <person name="Gazzola D."/>
            <person name="Li H."/>
            <person name="Toshio Fujiwara R."/>
            <person name="Zhan B."/>
            <person name="Aroian R.V."/>
            <person name="Pafco B."/>
            <person name="Schwarz E.M."/>
        </authorList>
    </citation>
    <scope>NUCLEOTIDE SEQUENCE [LARGE SCALE GENOMIC DNA]</scope>
    <source>
        <strain evidence="2 3">Aroian</strain>
        <tissue evidence="2">Whole animal</tissue>
    </source>
</reference>
<protein>
    <recommendedName>
        <fullName evidence="4">Secreted protein</fullName>
    </recommendedName>
</protein>
<dbReference type="EMBL" id="JAVFWL010000002">
    <property type="protein sequence ID" value="KAK6735383.1"/>
    <property type="molecule type" value="Genomic_DNA"/>
</dbReference>
<keyword evidence="3" id="KW-1185">Reference proteome</keyword>
<dbReference type="Proteomes" id="UP001303046">
    <property type="component" value="Unassembled WGS sequence"/>
</dbReference>
<evidence type="ECO:0000313" key="3">
    <source>
        <dbReference type="Proteomes" id="UP001303046"/>
    </source>
</evidence>